<dbReference type="Proteomes" id="UP000276133">
    <property type="component" value="Unassembled WGS sequence"/>
</dbReference>
<organism evidence="1 2">
    <name type="scientific">Brachionus plicatilis</name>
    <name type="common">Marine rotifer</name>
    <name type="synonym">Brachionus muelleri</name>
    <dbReference type="NCBI Taxonomy" id="10195"/>
    <lineage>
        <taxon>Eukaryota</taxon>
        <taxon>Metazoa</taxon>
        <taxon>Spiralia</taxon>
        <taxon>Gnathifera</taxon>
        <taxon>Rotifera</taxon>
        <taxon>Eurotatoria</taxon>
        <taxon>Monogononta</taxon>
        <taxon>Pseudotrocha</taxon>
        <taxon>Ploima</taxon>
        <taxon>Brachionidae</taxon>
        <taxon>Brachionus</taxon>
    </lineage>
</organism>
<sequence>MQRIKDSKPDEGKKIDKISLQTDNRCVSINYFIATPCANRRSVVIIELTARSEPITCYDG</sequence>
<evidence type="ECO:0000313" key="1">
    <source>
        <dbReference type="EMBL" id="RNA00055.1"/>
    </source>
</evidence>
<proteinExistence type="predicted"/>
<protein>
    <submittedName>
        <fullName evidence="1">Uncharacterized protein</fullName>
    </submittedName>
</protein>
<name>A0A3M7PMS4_BRAPC</name>
<evidence type="ECO:0000313" key="2">
    <source>
        <dbReference type="Proteomes" id="UP000276133"/>
    </source>
</evidence>
<comment type="caution">
    <text evidence="1">The sequence shown here is derived from an EMBL/GenBank/DDBJ whole genome shotgun (WGS) entry which is preliminary data.</text>
</comment>
<accession>A0A3M7PMS4</accession>
<dbReference type="AlphaFoldDB" id="A0A3M7PMS4"/>
<reference evidence="1 2" key="1">
    <citation type="journal article" date="2018" name="Sci. Rep.">
        <title>Genomic signatures of local adaptation to the degree of environmental predictability in rotifers.</title>
        <authorList>
            <person name="Franch-Gras L."/>
            <person name="Hahn C."/>
            <person name="Garcia-Roger E.M."/>
            <person name="Carmona M.J."/>
            <person name="Serra M."/>
            <person name="Gomez A."/>
        </authorList>
    </citation>
    <scope>NUCLEOTIDE SEQUENCE [LARGE SCALE GENOMIC DNA]</scope>
    <source>
        <strain evidence="1">HYR1</strain>
    </source>
</reference>
<keyword evidence="2" id="KW-1185">Reference proteome</keyword>
<gene>
    <name evidence="1" type="ORF">BpHYR1_032443</name>
</gene>
<dbReference type="EMBL" id="REGN01009945">
    <property type="protein sequence ID" value="RNA00055.1"/>
    <property type="molecule type" value="Genomic_DNA"/>
</dbReference>